<dbReference type="PANTHER" id="PTHR40277:SF1">
    <property type="entry name" value="BLL5419 PROTEIN"/>
    <property type="match status" value="1"/>
</dbReference>
<evidence type="ECO:0000256" key="4">
    <source>
        <dbReference type="ARBA" id="ARBA00022989"/>
    </source>
</evidence>
<gene>
    <name evidence="7" type="ORF">DES41_11258</name>
</gene>
<keyword evidence="3 6" id="KW-0812">Transmembrane</keyword>
<feature type="transmembrane region" description="Helical" evidence="6">
    <location>
        <begin position="75"/>
        <end position="98"/>
    </location>
</feature>
<keyword evidence="2" id="KW-1003">Cell membrane</keyword>
<evidence type="ECO:0000256" key="3">
    <source>
        <dbReference type="ARBA" id="ARBA00022692"/>
    </source>
</evidence>
<proteinExistence type="predicted"/>
<feature type="transmembrane region" description="Helical" evidence="6">
    <location>
        <begin position="119"/>
        <end position="138"/>
    </location>
</feature>
<dbReference type="Pfam" id="PF03706">
    <property type="entry name" value="LPG_synthase_TM"/>
    <property type="match status" value="1"/>
</dbReference>
<sequence length="303" mass="31555">MVWLRIALAPVLLLGVLWFVDLSDVARQLRQAQPGWLVAALASAVASNLVSAWRWRSLVRWLGHGLALGRALRLYFQAMALSALLPGAVVGGDVFRAVALRRGGMETWAAGVSVLLDRLSGLWMLWVLAAATAAWAWHGGAQAALVGWGLPAFGAALPAVAAVLLLALPAALLWGLQRVPGRGRSAVLAQRPDTAGEFGRQLLQSALVQLLSVGALACCGQALGLQLPYWAYAIAAAPTFLMAALPVSFGGWGTREAAAALSLAPFGVAAAPAVAVSLLYGVLGLVQALAGLGLTLVQRRTER</sequence>
<evidence type="ECO:0000256" key="2">
    <source>
        <dbReference type="ARBA" id="ARBA00022475"/>
    </source>
</evidence>
<protein>
    <recommendedName>
        <fullName evidence="9">Lysylphosphatidylglycerol synthase-like protein</fullName>
    </recommendedName>
</protein>
<dbReference type="OrthoDB" id="9150608at2"/>
<dbReference type="EMBL" id="QPJK01000012">
    <property type="protein sequence ID" value="RCW65607.1"/>
    <property type="molecule type" value="Genomic_DNA"/>
</dbReference>
<keyword evidence="4 6" id="KW-1133">Transmembrane helix</keyword>
<dbReference type="Proteomes" id="UP000252884">
    <property type="component" value="Unassembled WGS sequence"/>
</dbReference>
<evidence type="ECO:0000313" key="7">
    <source>
        <dbReference type="EMBL" id="RCW65607.1"/>
    </source>
</evidence>
<feature type="transmembrane region" description="Helical" evidence="6">
    <location>
        <begin position="280"/>
        <end position="297"/>
    </location>
</feature>
<dbReference type="InterPro" id="IPR022791">
    <property type="entry name" value="L-PG_synthase/AglD"/>
</dbReference>
<reference evidence="7 8" key="1">
    <citation type="submission" date="2018-07" db="EMBL/GenBank/DDBJ databases">
        <title>Genomic Encyclopedia of Type Strains, Phase IV (KMG-IV): sequencing the most valuable type-strain genomes for metagenomic binning, comparative biology and taxonomic classification.</title>
        <authorList>
            <person name="Goeker M."/>
        </authorList>
    </citation>
    <scope>NUCLEOTIDE SEQUENCE [LARGE SCALE GENOMIC DNA]</scope>
    <source>
        <strain evidence="7 8">DSM 21634</strain>
    </source>
</reference>
<dbReference type="RefSeq" id="WP_114471710.1">
    <property type="nucleotide sequence ID" value="NZ_QPJK01000012.1"/>
</dbReference>
<dbReference type="GO" id="GO:0005886">
    <property type="term" value="C:plasma membrane"/>
    <property type="evidence" value="ECO:0007669"/>
    <property type="project" value="UniProtKB-SubCell"/>
</dbReference>
<feature type="transmembrane region" description="Helical" evidence="6">
    <location>
        <begin position="35"/>
        <end position="55"/>
    </location>
</feature>
<dbReference type="PANTHER" id="PTHR40277">
    <property type="entry name" value="BLL5419 PROTEIN"/>
    <property type="match status" value="1"/>
</dbReference>
<feature type="transmembrane region" description="Helical" evidence="6">
    <location>
        <begin position="150"/>
        <end position="176"/>
    </location>
</feature>
<evidence type="ECO:0000256" key="1">
    <source>
        <dbReference type="ARBA" id="ARBA00004651"/>
    </source>
</evidence>
<evidence type="ECO:0008006" key="9">
    <source>
        <dbReference type="Google" id="ProtNLM"/>
    </source>
</evidence>
<evidence type="ECO:0000256" key="5">
    <source>
        <dbReference type="ARBA" id="ARBA00023136"/>
    </source>
</evidence>
<accession>A0A368XGL2</accession>
<keyword evidence="8" id="KW-1185">Reference proteome</keyword>
<comment type="subcellular location">
    <subcellularLocation>
        <location evidence="1">Cell membrane</location>
        <topology evidence="1">Multi-pass membrane protein</topology>
    </subcellularLocation>
</comment>
<feature type="transmembrane region" description="Helical" evidence="6">
    <location>
        <begin position="6"/>
        <end position="23"/>
    </location>
</feature>
<keyword evidence="5 6" id="KW-0472">Membrane</keyword>
<organism evidence="7 8">
    <name type="scientific">Pseudorhodoferax soli</name>
    <dbReference type="NCBI Taxonomy" id="545864"/>
    <lineage>
        <taxon>Bacteria</taxon>
        <taxon>Pseudomonadati</taxon>
        <taxon>Pseudomonadota</taxon>
        <taxon>Betaproteobacteria</taxon>
        <taxon>Burkholderiales</taxon>
        <taxon>Comamonadaceae</taxon>
    </lineage>
</organism>
<feature type="transmembrane region" description="Helical" evidence="6">
    <location>
        <begin position="229"/>
        <end position="250"/>
    </location>
</feature>
<comment type="caution">
    <text evidence="7">The sequence shown here is derived from an EMBL/GenBank/DDBJ whole genome shotgun (WGS) entry which is preliminary data.</text>
</comment>
<dbReference type="AlphaFoldDB" id="A0A368XGL2"/>
<name>A0A368XGL2_9BURK</name>
<evidence type="ECO:0000313" key="8">
    <source>
        <dbReference type="Proteomes" id="UP000252884"/>
    </source>
</evidence>
<evidence type="ECO:0000256" key="6">
    <source>
        <dbReference type="SAM" id="Phobius"/>
    </source>
</evidence>